<sequence length="120" mass="14411">MKKVFYLKTCDTCRKILGQYDTRDWELREIKINPITEEEIEDMYKLAGSYEALFNKKSNQIKLQELDPKTLQEKDYKELLLDHYTFLKRPVFLTEDEIFVGSDKINLGKLKDYFLSKKEN</sequence>
<keyword evidence="4" id="KW-1185">Reference proteome</keyword>
<comment type="caution">
    <text evidence="3">The sequence shown here is derived from an EMBL/GenBank/DDBJ whole genome shotgun (WGS) entry which is preliminary data.</text>
</comment>
<dbReference type="Proteomes" id="UP000028623">
    <property type="component" value="Unassembled WGS sequence"/>
</dbReference>
<dbReference type="SUPFAM" id="SSF52833">
    <property type="entry name" value="Thioredoxin-like"/>
    <property type="match status" value="1"/>
</dbReference>
<name>A0A085BJS1_9FLAO</name>
<dbReference type="STRING" id="421072.SAMN04488097_3235"/>
<dbReference type="EMBL" id="JPLY01000002">
    <property type="protein sequence ID" value="KFC22716.1"/>
    <property type="molecule type" value="Genomic_DNA"/>
</dbReference>
<evidence type="ECO:0000256" key="2">
    <source>
        <dbReference type="PROSITE-ProRule" id="PRU01282"/>
    </source>
</evidence>
<dbReference type="InterPro" id="IPR006660">
    <property type="entry name" value="Arsenate_reductase-like"/>
</dbReference>
<dbReference type="RefSeq" id="WP_034964588.1">
    <property type="nucleotide sequence ID" value="NZ_FOFI01000004.1"/>
</dbReference>
<accession>A0A085BJS1</accession>
<dbReference type="Gene3D" id="3.40.30.10">
    <property type="entry name" value="Glutaredoxin"/>
    <property type="match status" value="1"/>
</dbReference>
<organism evidence="3 4">
    <name type="scientific">Epilithonimonas lactis</name>
    <dbReference type="NCBI Taxonomy" id="421072"/>
    <lineage>
        <taxon>Bacteria</taxon>
        <taxon>Pseudomonadati</taxon>
        <taxon>Bacteroidota</taxon>
        <taxon>Flavobacteriia</taxon>
        <taxon>Flavobacteriales</taxon>
        <taxon>Weeksellaceae</taxon>
        <taxon>Chryseobacterium group</taxon>
        <taxon>Epilithonimonas</taxon>
    </lineage>
</organism>
<gene>
    <name evidence="3" type="ORF">IO89_06590</name>
</gene>
<dbReference type="OrthoDB" id="1120494at2"/>
<reference evidence="3 4" key="1">
    <citation type="submission" date="2014-07" db="EMBL/GenBank/DDBJ databases">
        <title>Epilithonimonas lactis LMG 22401 Genome.</title>
        <authorList>
            <person name="Pipes S.E."/>
            <person name="Stropko S.J."/>
        </authorList>
    </citation>
    <scope>NUCLEOTIDE SEQUENCE [LARGE SCALE GENOMIC DNA]</scope>
    <source>
        <strain evidence="3 4">LMG 24401</strain>
    </source>
</reference>
<evidence type="ECO:0000256" key="1">
    <source>
        <dbReference type="ARBA" id="ARBA00007198"/>
    </source>
</evidence>
<dbReference type="PANTHER" id="PTHR30041:SF8">
    <property type="entry name" value="PROTEIN YFFB"/>
    <property type="match status" value="1"/>
</dbReference>
<comment type="similarity">
    <text evidence="1 2">Belongs to the ArsC family.</text>
</comment>
<dbReference type="PROSITE" id="PS51353">
    <property type="entry name" value="ARSC"/>
    <property type="match status" value="1"/>
</dbReference>
<dbReference type="eggNOG" id="COG1393">
    <property type="taxonomic scope" value="Bacteria"/>
</dbReference>
<dbReference type="InterPro" id="IPR036249">
    <property type="entry name" value="Thioredoxin-like_sf"/>
</dbReference>
<dbReference type="AlphaFoldDB" id="A0A085BJS1"/>
<proteinExistence type="inferred from homology"/>
<evidence type="ECO:0000313" key="3">
    <source>
        <dbReference type="EMBL" id="KFC22716.1"/>
    </source>
</evidence>
<protein>
    <submittedName>
        <fullName evidence="3">Arsenate reductase</fullName>
    </submittedName>
</protein>
<dbReference type="Pfam" id="PF03960">
    <property type="entry name" value="ArsC"/>
    <property type="match status" value="1"/>
</dbReference>
<evidence type="ECO:0000313" key="4">
    <source>
        <dbReference type="Proteomes" id="UP000028623"/>
    </source>
</evidence>
<dbReference type="PANTHER" id="PTHR30041">
    <property type="entry name" value="ARSENATE REDUCTASE"/>
    <property type="match status" value="1"/>
</dbReference>